<evidence type="ECO:0000256" key="6">
    <source>
        <dbReference type="ARBA" id="ARBA00023229"/>
    </source>
</evidence>
<organism evidence="10 11">
    <name type="scientific">Lasius niger</name>
    <name type="common">Black garden ant</name>
    <dbReference type="NCBI Taxonomy" id="67767"/>
    <lineage>
        <taxon>Eukaryota</taxon>
        <taxon>Metazoa</taxon>
        <taxon>Ecdysozoa</taxon>
        <taxon>Arthropoda</taxon>
        <taxon>Hexapoda</taxon>
        <taxon>Insecta</taxon>
        <taxon>Pterygota</taxon>
        <taxon>Neoptera</taxon>
        <taxon>Endopterygota</taxon>
        <taxon>Hymenoptera</taxon>
        <taxon>Apocrita</taxon>
        <taxon>Aculeata</taxon>
        <taxon>Formicoidea</taxon>
        <taxon>Formicidae</taxon>
        <taxon>Formicinae</taxon>
        <taxon>Lasius</taxon>
        <taxon>Lasius</taxon>
    </lineage>
</organism>
<comment type="pathway">
    <text evidence="3">Isoprenoid biosynthesis; isopentenyl diphosphate biosynthesis via DXP pathway; isopentenyl diphosphate from 1-deoxy-D-xylulose 5-phosphate: step 4/6.</text>
</comment>
<dbReference type="InterPro" id="IPR003526">
    <property type="entry name" value="MECDP_synthase"/>
</dbReference>
<evidence type="ECO:0000256" key="4">
    <source>
        <dbReference type="ARBA" id="ARBA00012579"/>
    </source>
</evidence>
<keyword evidence="5" id="KW-0479">Metal-binding</keyword>
<evidence type="ECO:0000256" key="1">
    <source>
        <dbReference type="ARBA" id="ARBA00000200"/>
    </source>
</evidence>
<dbReference type="PANTHER" id="PTHR43181:SF1">
    <property type="entry name" value="2-C-METHYL-D-ERYTHRITOL 2,4-CYCLODIPHOSPHATE SYNTHASE, CHLOROPLASTIC"/>
    <property type="match status" value="1"/>
</dbReference>
<comment type="cofactor">
    <cofactor evidence="2">
        <name>a divalent metal cation</name>
        <dbReference type="ChEBI" id="CHEBI:60240"/>
    </cofactor>
</comment>
<sequence>MFSHSSSPNALVPYIGNGYDVHAFEAGRPLMLGGIEIPHSHGLAGHSDADVVLHALCDALYGAMNEGDIGRHFPPSDNQWKSANSRQFLEHAIGLLRQKGGRLINADITLICEAPKISPHAESIMQKIAEIMQVSQKRISLKATTTEKLGFTGRKEGIATFANVSVLLPDLEEE</sequence>
<dbReference type="CDD" id="cd00554">
    <property type="entry name" value="MECDP_synthase"/>
    <property type="match status" value="1"/>
</dbReference>
<protein>
    <recommendedName>
        <fullName evidence="4 8">2-C-methyl-D-erythritol 2,4-cyclodiphosphate synthase</fullName>
        <ecNumber evidence="4 8">4.6.1.12</ecNumber>
    </recommendedName>
</protein>
<dbReference type="InterPro" id="IPR036571">
    <property type="entry name" value="MECDP_synthase_sf"/>
</dbReference>
<accession>A0A0J7KE07</accession>
<feature type="domain" description="2-C-methyl-D-erythritol 2,4-cyclodiphosphate synthase" evidence="9">
    <location>
        <begin position="15"/>
        <end position="166"/>
    </location>
</feature>
<dbReference type="PaxDb" id="67767-A0A0J7KE07"/>
<evidence type="ECO:0000313" key="10">
    <source>
        <dbReference type="EMBL" id="KMQ88426.1"/>
    </source>
</evidence>
<keyword evidence="6 8" id="KW-0414">Isoprene biosynthesis</keyword>
<reference evidence="10 11" key="1">
    <citation type="submission" date="2015-04" db="EMBL/GenBank/DDBJ databases">
        <title>Lasius niger genome sequencing.</title>
        <authorList>
            <person name="Konorov E.A."/>
            <person name="Nikitin M.A."/>
            <person name="Kirill M.V."/>
            <person name="Chang P."/>
        </authorList>
    </citation>
    <scope>NUCLEOTIDE SEQUENCE [LARGE SCALE GENOMIC DNA]</scope>
    <source>
        <tissue evidence="10">Whole</tissue>
    </source>
</reference>
<evidence type="ECO:0000313" key="11">
    <source>
        <dbReference type="Proteomes" id="UP000036403"/>
    </source>
</evidence>
<keyword evidence="7 8" id="KW-0456">Lyase</keyword>
<evidence type="ECO:0000256" key="5">
    <source>
        <dbReference type="ARBA" id="ARBA00022723"/>
    </source>
</evidence>
<dbReference type="HAMAP" id="MF_00107">
    <property type="entry name" value="IspF"/>
    <property type="match status" value="1"/>
</dbReference>
<evidence type="ECO:0000259" key="9">
    <source>
        <dbReference type="Pfam" id="PF02542"/>
    </source>
</evidence>
<evidence type="ECO:0000256" key="2">
    <source>
        <dbReference type="ARBA" id="ARBA00001968"/>
    </source>
</evidence>
<proteinExistence type="inferred from homology"/>
<dbReference type="PROSITE" id="PS01350">
    <property type="entry name" value="ISPF"/>
    <property type="match status" value="1"/>
</dbReference>
<dbReference type="NCBIfam" id="TIGR00151">
    <property type="entry name" value="ispF"/>
    <property type="match status" value="1"/>
</dbReference>
<comment type="similarity">
    <text evidence="8">Belongs to the IspF family.</text>
</comment>
<dbReference type="GO" id="GO:0046872">
    <property type="term" value="F:metal ion binding"/>
    <property type="evidence" value="ECO:0007669"/>
    <property type="project" value="UniProtKB-KW"/>
</dbReference>
<name>A0A0J7KE07_LASNI</name>
<dbReference type="EC" id="4.6.1.12" evidence="4 8"/>
<evidence type="ECO:0000256" key="7">
    <source>
        <dbReference type="ARBA" id="ARBA00023239"/>
    </source>
</evidence>
<evidence type="ECO:0000256" key="8">
    <source>
        <dbReference type="RuleBase" id="RU004395"/>
    </source>
</evidence>
<comment type="catalytic activity">
    <reaction evidence="1 8">
        <text>4-CDP-2-C-methyl-D-erythritol 2-phosphate = 2-C-methyl-D-erythritol 2,4-cyclic diphosphate + CMP</text>
        <dbReference type="Rhea" id="RHEA:23864"/>
        <dbReference type="ChEBI" id="CHEBI:57919"/>
        <dbReference type="ChEBI" id="CHEBI:58483"/>
        <dbReference type="ChEBI" id="CHEBI:60377"/>
        <dbReference type="EC" id="4.6.1.12"/>
    </reaction>
</comment>
<keyword evidence="11" id="KW-1185">Reference proteome</keyword>
<dbReference type="FunFam" id="3.30.1330.50:FF:000003">
    <property type="entry name" value="2-C-methyl-D-erythritol 2,4-cyclodiphosphate synthase"/>
    <property type="match status" value="1"/>
</dbReference>
<dbReference type="Pfam" id="PF02542">
    <property type="entry name" value="YgbB"/>
    <property type="match status" value="1"/>
</dbReference>
<evidence type="ECO:0000256" key="3">
    <source>
        <dbReference type="ARBA" id="ARBA00004709"/>
    </source>
</evidence>
<gene>
    <name evidence="10" type="ORF">RF55_12100</name>
</gene>
<dbReference type="Gene3D" id="3.30.1330.50">
    <property type="entry name" value="2-C-methyl-D-erythritol 2,4-cyclodiphosphate synthase"/>
    <property type="match status" value="1"/>
</dbReference>
<dbReference type="InterPro" id="IPR020555">
    <property type="entry name" value="MECDP_synthase_CS"/>
</dbReference>
<dbReference type="AlphaFoldDB" id="A0A0J7KE07"/>
<dbReference type="STRING" id="67767.A0A0J7KE07"/>
<dbReference type="PANTHER" id="PTHR43181">
    <property type="entry name" value="2-C-METHYL-D-ERYTHRITOL 2,4-CYCLODIPHOSPHATE SYNTHASE, CHLOROPLASTIC"/>
    <property type="match status" value="1"/>
</dbReference>
<dbReference type="GO" id="GO:0008685">
    <property type="term" value="F:2-C-methyl-D-erythritol 2,4-cyclodiphosphate synthase activity"/>
    <property type="evidence" value="ECO:0007669"/>
    <property type="project" value="UniProtKB-EC"/>
</dbReference>
<dbReference type="EMBL" id="LBMM01009059">
    <property type="protein sequence ID" value="KMQ88426.1"/>
    <property type="molecule type" value="Genomic_DNA"/>
</dbReference>
<comment type="caution">
    <text evidence="10">The sequence shown here is derived from an EMBL/GenBank/DDBJ whole genome shotgun (WGS) entry which is preliminary data.</text>
</comment>
<dbReference type="SUPFAM" id="SSF69765">
    <property type="entry name" value="IpsF-like"/>
    <property type="match status" value="1"/>
</dbReference>
<dbReference type="OrthoDB" id="10003236at2759"/>
<dbReference type="UniPathway" id="UPA00056">
    <property type="reaction ID" value="UER00095"/>
</dbReference>
<dbReference type="GO" id="GO:0016114">
    <property type="term" value="P:terpenoid biosynthetic process"/>
    <property type="evidence" value="ECO:0007669"/>
    <property type="project" value="InterPro"/>
</dbReference>
<dbReference type="Proteomes" id="UP000036403">
    <property type="component" value="Unassembled WGS sequence"/>
</dbReference>
<dbReference type="GO" id="GO:0019288">
    <property type="term" value="P:isopentenyl diphosphate biosynthetic process, methylerythritol 4-phosphate pathway"/>
    <property type="evidence" value="ECO:0007669"/>
    <property type="project" value="UniProtKB-UniPathway"/>
</dbReference>